<evidence type="ECO:0000256" key="7">
    <source>
        <dbReference type="ARBA" id="ARBA00023288"/>
    </source>
</evidence>
<dbReference type="GO" id="GO:0015562">
    <property type="term" value="F:efflux transmembrane transporter activity"/>
    <property type="evidence" value="ECO:0007669"/>
    <property type="project" value="InterPro"/>
</dbReference>
<dbReference type="EMBL" id="CP033116">
    <property type="protein sequence ID" value="QFY58531.1"/>
    <property type="molecule type" value="Genomic_DNA"/>
</dbReference>
<dbReference type="Proteomes" id="UP000243750">
    <property type="component" value="Unassembled WGS sequence"/>
</dbReference>
<keyword evidence="4" id="KW-0812">Transmembrane</keyword>
<dbReference type="PANTHER" id="PTHR30203">
    <property type="entry name" value="OUTER MEMBRANE CATION EFFLUX PROTEIN"/>
    <property type="match status" value="1"/>
</dbReference>
<evidence type="ECO:0000256" key="5">
    <source>
        <dbReference type="ARBA" id="ARBA00023139"/>
    </source>
</evidence>
<evidence type="ECO:0000256" key="4">
    <source>
        <dbReference type="ARBA" id="ARBA00022692"/>
    </source>
</evidence>
<dbReference type="SUPFAM" id="SSF56954">
    <property type="entry name" value="Outer membrane efflux proteins (OEP)"/>
    <property type="match status" value="1"/>
</dbReference>
<keyword evidence="7" id="KW-0449">Lipoprotein</keyword>
<comment type="similarity">
    <text evidence="2">Belongs to the outer membrane factor (OMF) (TC 1.B.17) family.</text>
</comment>
<dbReference type="EMBL" id="NWMT01000001">
    <property type="protein sequence ID" value="PCD01468.1"/>
    <property type="molecule type" value="Genomic_DNA"/>
</dbReference>
<evidence type="ECO:0000256" key="3">
    <source>
        <dbReference type="ARBA" id="ARBA00022452"/>
    </source>
</evidence>
<feature type="compositionally biased region" description="Polar residues" evidence="8">
    <location>
        <begin position="440"/>
        <end position="449"/>
    </location>
</feature>
<accession>A0AA91U6D7</accession>
<keyword evidence="5" id="KW-0564">Palmitate</keyword>
<evidence type="ECO:0000313" key="9">
    <source>
        <dbReference type="EMBL" id="PCD01468.1"/>
    </source>
</evidence>
<organism evidence="9 11">
    <name type="scientific">Halopseudomonas pelagia</name>
    <dbReference type="NCBI Taxonomy" id="553151"/>
    <lineage>
        <taxon>Bacteria</taxon>
        <taxon>Pseudomonadati</taxon>
        <taxon>Pseudomonadota</taxon>
        <taxon>Gammaproteobacteria</taxon>
        <taxon>Pseudomonadales</taxon>
        <taxon>Pseudomonadaceae</taxon>
        <taxon>Halopseudomonas</taxon>
    </lineage>
</organism>
<gene>
    <name evidence="9" type="ORF">CO192_00035</name>
    <name evidence="10" type="ORF">EAO82_20540</name>
</gene>
<dbReference type="Gene3D" id="1.20.1600.10">
    <property type="entry name" value="Outer membrane efflux proteins (OEP)"/>
    <property type="match status" value="1"/>
</dbReference>
<evidence type="ECO:0000313" key="11">
    <source>
        <dbReference type="Proteomes" id="UP000243750"/>
    </source>
</evidence>
<dbReference type="AlphaFoldDB" id="A0AA91U6D7"/>
<dbReference type="InterPro" id="IPR003423">
    <property type="entry name" value="OMP_efflux"/>
</dbReference>
<reference evidence="10 12" key="2">
    <citation type="submission" date="2018-10" db="EMBL/GenBank/DDBJ databases">
        <title>Complete genome sequence of Pseudomonas pelagia strain Kongs-67.</title>
        <authorList>
            <person name="Sinha R.K."/>
            <person name="Krishnan K."/>
        </authorList>
    </citation>
    <scope>NUCLEOTIDE SEQUENCE [LARGE SCALE GENOMIC DNA]</scope>
    <source>
        <strain evidence="10 12">Kongs-67</strain>
    </source>
</reference>
<protein>
    <submittedName>
        <fullName evidence="10">TolC family protein</fullName>
    </submittedName>
</protein>
<sequence length="474" mass="52864">MRWLMLALFCCRLRASGWSRQARLLLFGSMLMGWSSYGWPADRDTAILTLSETLARVLQSNPELAVYPYEIRAAEARTLQAGLRPNPRISVDVDNVLGSGALSGIDAMETTLALSQVIEMGNKRSLRRDVGSWQRQAVERDYELARLDALAAAASRYLEVAQTQRLLNFSKQVVEWTQASEAVAKRRFDVGGASRAELGRARTDSMQASLEVSNLEVRLASAKRRLAGLWGETEPDFAIVGAELFSLVEIPDFTRVRAQLEQAPQLQRFLTQRRLRQAQLELAIAAGRQDIEVGAGFKHLRETNDIGMVLQFSMPLGLNDQNPGNIQAAREDLAVLDMEEEATRVRIFTELRNAYAQLEQTRRQVTVLRDDILPEARETLELIQEGYRAGRFSYLEVVQARQQVLAVENDAVVAATDFHQTLITLESLTGQPLTGAGQILTGTNTTNGPPSEFRLPYLDGSAVDEQTSRQEKSR</sequence>
<keyword evidence="6" id="KW-0998">Cell outer membrane</keyword>
<evidence type="ECO:0000313" key="12">
    <source>
        <dbReference type="Proteomes" id="UP000344571"/>
    </source>
</evidence>
<comment type="subcellular location">
    <subcellularLocation>
        <location evidence="1">Cell outer membrane</location>
    </subcellularLocation>
</comment>
<evidence type="ECO:0000256" key="2">
    <source>
        <dbReference type="ARBA" id="ARBA00007613"/>
    </source>
</evidence>
<dbReference type="PANTHER" id="PTHR30203:SF24">
    <property type="entry name" value="BLR4935 PROTEIN"/>
    <property type="match status" value="1"/>
</dbReference>
<keyword evidence="12" id="KW-1185">Reference proteome</keyword>
<keyword evidence="3" id="KW-1134">Transmembrane beta strand</keyword>
<reference evidence="9 11" key="1">
    <citation type="submission" date="2017-09" db="EMBL/GenBank/DDBJ databases">
        <title>Bacterial and phytoplankton interrelationship in Kongsfjorden, an Arctic fjord.</title>
        <authorList>
            <person name="Sinha R."/>
            <person name="Krishnan K."/>
        </authorList>
    </citation>
    <scope>NUCLEOTIDE SEQUENCE [LARGE SCALE GENOMIC DNA]</scope>
    <source>
        <strain evidence="9 11">58</strain>
    </source>
</reference>
<feature type="region of interest" description="Disordered" evidence="8">
    <location>
        <begin position="439"/>
        <end position="474"/>
    </location>
</feature>
<proteinExistence type="inferred from homology"/>
<dbReference type="GO" id="GO:0016020">
    <property type="term" value="C:membrane"/>
    <property type="evidence" value="ECO:0007669"/>
    <property type="project" value="UniProtKB-SubCell"/>
</dbReference>
<name>A0AA91U6D7_9GAMM</name>
<evidence type="ECO:0000256" key="8">
    <source>
        <dbReference type="SAM" id="MobiDB-lite"/>
    </source>
</evidence>
<dbReference type="Pfam" id="PF02321">
    <property type="entry name" value="OEP"/>
    <property type="match status" value="2"/>
</dbReference>
<evidence type="ECO:0000256" key="1">
    <source>
        <dbReference type="ARBA" id="ARBA00004442"/>
    </source>
</evidence>
<keyword evidence="3" id="KW-0472">Membrane</keyword>
<evidence type="ECO:0000313" key="10">
    <source>
        <dbReference type="EMBL" id="QFY58531.1"/>
    </source>
</evidence>
<evidence type="ECO:0000256" key="6">
    <source>
        <dbReference type="ARBA" id="ARBA00023237"/>
    </source>
</evidence>
<dbReference type="Proteomes" id="UP000344571">
    <property type="component" value="Chromosome"/>
</dbReference>
<dbReference type="InterPro" id="IPR010131">
    <property type="entry name" value="MdtP/NodT-like"/>
</dbReference>